<dbReference type="AlphaFoldDB" id="A0A192D1N3"/>
<dbReference type="PANTHER" id="PTHR43135">
    <property type="entry name" value="ALPHA-D-RIBOSE 1-METHYLPHOSPHONATE 5-TRIPHOSPHATE DIPHOSPHATASE"/>
    <property type="match status" value="1"/>
</dbReference>
<dbReference type="GO" id="GO:0016810">
    <property type="term" value="F:hydrolase activity, acting on carbon-nitrogen (but not peptide) bonds"/>
    <property type="evidence" value="ECO:0007669"/>
    <property type="project" value="InterPro"/>
</dbReference>
<keyword evidence="1" id="KW-0732">Signal</keyword>
<dbReference type="Gene3D" id="1.20.58.520">
    <property type="entry name" value="Amidohydrolase"/>
    <property type="match status" value="1"/>
</dbReference>
<dbReference type="Gene3D" id="2.30.40.10">
    <property type="entry name" value="Urease, subunit C, domain 1"/>
    <property type="match status" value="1"/>
</dbReference>
<dbReference type="InterPro" id="IPR051781">
    <property type="entry name" value="Metallo-dep_Hydrolase"/>
</dbReference>
<dbReference type="OrthoDB" id="9765769at2"/>
<dbReference type="Proteomes" id="UP000078263">
    <property type="component" value="Chromosome"/>
</dbReference>
<dbReference type="EMBL" id="CP016033">
    <property type="protein sequence ID" value="ANK11857.1"/>
    <property type="molecule type" value="Genomic_DNA"/>
</dbReference>
<dbReference type="InterPro" id="IPR032466">
    <property type="entry name" value="Metal_Hydrolase"/>
</dbReference>
<evidence type="ECO:0000256" key="1">
    <source>
        <dbReference type="SAM" id="SignalP"/>
    </source>
</evidence>
<dbReference type="InterPro" id="IPR011059">
    <property type="entry name" value="Metal-dep_hydrolase_composite"/>
</dbReference>
<accession>A0A192D1N3</accession>
<protein>
    <recommendedName>
        <fullName evidence="2">Amidohydrolase-related domain-containing protein</fullName>
    </recommendedName>
</protein>
<evidence type="ECO:0000313" key="4">
    <source>
        <dbReference type="Proteomes" id="UP000078263"/>
    </source>
</evidence>
<feature type="domain" description="Amidohydrolase-related" evidence="2">
    <location>
        <begin position="217"/>
        <end position="432"/>
    </location>
</feature>
<dbReference type="Gene3D" id="3.30.110.90">
    <property type="entry name" value="Amidohydrolase"/>
    <property type="match status" value="1"/>
</dbReference>
<feature type="signal peptide" evidence="1">
    <location>
        <begin position="1"/>
        <end position="27"/>
    </location>
</feature>
<gene>
    <name evidence="3" type="ORF">A9D12_01645</name>
</gene>
<dbReference type="Gene3D" id="3.40.50.10910">
    <property type="entry name" value="Amidohydrolase"/>
    <property type="match status" value="1"/>
</dbReference>
<dbReference type="PANTHER" id="PTHR43135:SF3">
    <property type="entry name" value="ALPHA-D-RIBOSE 1-METHYLPHOSPHONATE 5-TRIPHOSPHATE DIPHOSPHATASE"/>
    <property type="match status" value="1"/>
</dbReference>
<keyword evidence="4" id="KW-1185">Reference proteome</keyword>
<dbReference type="STRING" id="1112.A9D12_01645"/>
<reference evidence="3 4" key="1">
    <citation type="submission" date="2016-05" db="EMBL/GenBank/DDBJ databases">
        <title>Compelete Genome Sequence of Bacteriochlorophyll-Synthesizing Bacterium Porphyrobacter neustonensis DSM 9434.</title>
        <authorList>
            <person name="Shi X.-L."/>
            <person name="Wu Y.-H."/>
            <person name="Cheng H."/>
            <person name="Xu L."/>
            <person name="Zhang X.-Q."/>
            <person name="Wang C.-S."/>
            <person name="Xu X.-W."/>
        </authorList>
    </citation>
    <scope>NUCLEOTIDE SEQUENCE [LARGE SCALE GENOMIC DNA]</scope>
    <source>
        <strain evidence="3 4">DSM 9434</strain>
    </source>
</reference>
<evidence type="ECO:0000259" key="2">
    <source>
        <dbReference type="Pfam" id="PF01979"/>
    </source>
</evidence>
<organism evidence="3 4">
    <name type="scientific">Erythrobacter neustonensis</name>
    <dbReference type="NCBI Taxonomy" id="1112"/>
    <lineage>
        <taxon>Bacteria</taxon>
        <taxon>Pseudomonadati</taxon>
        <taxon>Pseudomonadota</taxon>
        <taxon>Alphaproteobacteria</taxon>
        <taxon>Sphingomonadales</taxon>
        <taxon>Erythrobacteraceae</taxon>
        <taxon>Erythrobacter/Porphyrobacter group</taxon>
        <taxon>Erythrobacter</taxon>
    </lineage>
</organism>
<dbReference type="KEGG" id="pns:A9D12_01645"/>
<feature type="chain" id="PRO_5008251620" description="Amidohydrolase-related domain-containing protein" evidence="1">
    <location>
        <begin position="28"/>
        <end position="436"/>
    </location>
</feature>
<name>A0A192D1N3_9SPHN</name>
<dbReference type="InterPro" id="IPR006680">
    <property type="entry name" value="Amidohydro-rel"/>
</dbReference>
<sequence>MNPSFRRAAQFAGLAAILSLMPPQVQADEPVPGAQNPTIAPRLPAATMAMVGGYWFDGTRFAKATWYSVEGKFTRKRPRRVDITIDLDGRYAMPPLAEGHNHNLQNRWSVRQMADDYLRRGIFYNAQMAAHSDDIAGFRDLLNAPGAPDTLFAEATFSASNGHPIALAVGNARASGYPLTPADLIDKAFWAVDSVADVEAKWAQATAAQPKLVKIILVDANDEASRIDPVNDGKTGVRPELVPEIVRRAHASGARVAAHVQTADDARIAVEAGVDILAHLPTSPSKYITLDDLRLDDATIAQMAKEGTMVIPTFEVYRQIWQRKPDQWARIVPVVRDNMQRLGKAGVPILTGSDLWGGSVIDEIKALVAAGLMTPAEALRASSHVTARALFPDRAIGAIAEGAETSFIVLDRDPTRDLSALDRIELAVKQGEVIAR</sequence>
<proteinExistence type="predicted"/>
<dbReference type="RefSeq" id="WP_068349143.1">
    <property type="nucleotide sequence ID" value="NZ_CP016033.1"/>
</dbReference>
<dbReference type="SUPFAM" id="SSF51556">
    <property type="entry name" value="Metallo-dependent hydrolases"/>
    <property type="match status" value="1"/>
</dbReference>
<evidence type="ECO:0000313" key="3">
    <source>
        <dbReference type="EMBL" id="ANK11857.1"/>
    </source>
</evidence>
<dbReference type="Pfam" id="PF01979">
    <property type="entry name" value="Amidohydro_1"/>
    <property type="match status" value="1"/>
</dbReference>